<feature type="domain" description="HTH cro/C1-type" evidence="1">
    <location>
        <begin position="2"/>
        <end position="57"/>
    </location>
</feature>
<dbReference type="SUPFAM" id="SSF47413">
    <property type="entry name" value="lambda repressor-like DNA-binding domains"/>
    <property type="match status" value="1"/>
</dbReference>
<keyword evidence="3" id="KW-1185">Reference proteome</keyword>
<dbReference type="Gene3D" id="1.10.260.40">
    <property type="entry name" value="lambda repressor-like DNA-binding domains"/>
    <property type="match status" value="1"/>
</dbReference>
<reference evidence="2" key="1">
    <citation type="journal article" date="2022" name="Int. J. Syst. Evol. Microbiol.">
        <title>Pseudomonas aegrilactucae sp. nov. and Pseudomonas morbosilactucae sp. nov., pathogens causing bacterial rot of lettuce in Japan.</title>
        <authorList>
            <person name="Sawada H."/>
            <person name="Fujikawa T."/>
            <person name="Satou M."/>
        </authorList>
    </citation>
    <scope>NUCLEOTIDE SEQUENCE</scope>
    <source>
        <strain evidence="2">0166_1</strain>
    </source>
</reference>
<dbReference type="Proteomes" id="UP001162834">
    <property type="component" value="Chromosome"/>
</dbReference>
<dbReference type="Pfam" id="PF01381">
    <property type="entry name" value="HTH_3"/>
    <property type="match status" value="1"/>
</dbReference>
<dbReference type="CDD" id="cd00093">
    <property type="entry name" value="HTH_XRE"/>
    <property type="match status" value="1"/>
</dbReference>
<protein>
    <recommendedName>
        <fullName evidence="1">HTH cro/C1-type domain-containing protein</fullName>
    </recommendedName>
</protein>
<dbReference type="InterPro" id="IPR010982">
    <property type="entry name" value="Lambda_DNA-bd_dom_sf"/>
</dbReference>
<evidence type="ECO:0000313" key="3">
    <source>
        <dbReference type="Proteomes" id="UP001162834"/>
    </source>
</evidence>
<dbReference type="EMBL" id="CP087164">
    <property type="protein sequence ID" value="UGS34706.1"/>
    <property type="molecule type" value="Genomic_DNA"/>
</dbReference>
<name>A0A9E6XUL9_9ACTN</name>
<proteinExistence type="predicted"/>
<dbReference type="KEGG" id="sbae:DSM104329_01088"/>
<dbReference type="PROSITE" id="PS50943">
    <property type="entry name" value="HTH_CROC1"/>
    <property type="match status" value="1"/>
</dbReference>
<evidence type="ECO:0000259" key="1">
    <source>
        <dbReference type="PROSITE" id="PS50943"/>
    </source>
</evidence>
<sequence length="181" mass="20565">MVHTARTDADLSIRELARRADVTASQISRVEKQEIRKPSTDFLLSIARALGKPAEPLLYMAGHITDEEFDRLTVGWREVLDVLRTSAEIIEGSRHDGRRDIAAQGMFFGPGVSEWAVSLLTLGGREAERELRDLLAMWQALTPVRRRLLLACAADQERLSQADRRDNNQGRYRVDLRLEEQ</sequence>
<dbReference type="GO" id="GO:0003677">
    <property type="term" value="F:DNA binding"/>
    <property type="evidence" value="ECO:0007669"/>
    <property type="project" value="InterPro"/>
</dbReference>
<organism evidence="2 3">
    <name type="scientific">Capillimicrobium parvum</name>
    <dbReference type="NCBI Taxonomy" id="2884022"/>
    <lineage>
        <taxon>Bacteria</taxon>
        <taxon>Bacillati</taxon>
        <taxon>Actinomycetota</taxon>
        <taxon>Thermoleophilia</taxon>
        <taxon>Solirubrobacterales</taxon>
        <taxon>Capillimicrobiaceae</taxon>
        <taxon>Capillimicrobium</taxon>
    </lineage>
</organism>
<accession>A0A9E6XUL9</accession>
<gene>
    <name evidence="2" type="ORF">DSM104329_01088</name>
</gene>
<dbReference type="SMART" id="SM00530">
    <property type="entry name" value="HTH_XRE"/>
    <property type="match status" value="1"/>
</dbReference>
<evidence type="ECO:0000313" key="2">
    <source>
        <dbReference type="EMBL" id="UGS34706.1"/>
    </source>
</evidence>
<dbReference type="AlphaFoldDB" id="A0A9E6XUL9"/>
<dbReference type="InterPro" id="IPR001387">
    <property type="entry name" value="Cro/C1-type_HTH"/>
</dbReference>